<dbReference type="Proteomes" id="UP000190027">
    <property type="component" value="Unassembled WGS sequence"/>
</dbReference>
<proteinExistence type="predicted"/>
<dbReference type="InterPro" id="IPR000326">
    <property type="entry name" value="PAP2/HPO"/>
</dbReference>
<feature type="transmembrane region" description="Helical" evidence="1">
    <location>
        <begin position="97"/>
        <end position="116"/>
    </location>
</feature>
<organism evidence="3 4">
    <name type="scientific">Paucidesulfovibrio gracilis DSM 16080</name>
    <dbReference type="NCBI Taxonomy" id="1121449"/>
    <lineage>
        <taxon>Bacteria</taxon>
        <taxon>Pseudomonadati</taxon>
        <taxon>Thermodesulfobacteriota</taxon>
        <taxon>Desulfovibrionia</taxon>
        <taxon>Desulfovibrionales</taxon>
        <taxon>Desulfovibrionaceae</taxon>
        <taxon>Paucidesulfovibrio</taxon>
    </lineage>
</organism>
<name>A0A1T4WCL1_9BACT</name>
<dbReference type="OrthoDB" id="9801622at2"/>
<sequence>MRLPLSPSAFPRHSARAFFRSWLPVSAPLLLVLAILAVGFCGDETALIPYFKAHRQAHPWLRHGLELITDLFNPLFYGVFLWLLIKAWRERRPGLRRFVLAWIAMQLLVSLLLVRVTKSIIGRPRPDADGLFQSMTNHGSHHSLPSGHTTEAATTCTALAARVGRWIPSLGFGCMLALLGFSRIYLGWHHPSDVFFGWALGGVAGFGVHLFSAKD</sequence>
<dbReference type="RefSeq" id="WP_078716231.1">
    <property type="nucleotide sequence ID" value="NZ_FUYC01000002.1"/>
</dbReference>
<protein>
    <submittedName>
        <fullName evidence="3">Undecaprenyl-diphosphatase</fullName>
    </submittedName>
</protein>
<feature type="domain" description="Phosphatidic acid phosphatase type 2/haloperoxidase" evidence="2">
    <location>
        <begin position="100"/>
        <end position="209"/>
    </location>
</feature>
<keyword evidence="4" id="KW-1185">Reference proteome</keyword>
<dbReference type="STRING" id="1121449.SAMN02745704_00666"/>
<reference evidence="3 4" key="1">
    <citation type="submission" date="2017-02" db="EMBL/GenBank/DDBJ databases">
        <authorList>
            <person name="Peterson S.W."/>
        </authorList>
    </citation>
    <scope>NUCLEOTIDE SEQUENCE [LARGE SCALE GENOMIC DNA]</scope>
    <source>
        <strain evidence="3 4">DSM 16080</strain>
    </source>
</reference>
<dbReference type="Pfam" id="PF01569">
    <property type="entry name" value="PAP2"/>
    <property type="match status" value="1"/>
</dbReference>
<dbReference type="SUPFAM" id="SSF48317">
    <property type="entry name" value="Acid phosphatase/Vanadium-dependent haloperoxidase"/>
    <property type="match status" value="1"/>
</dbReference>
<keyword evidence="1" id="KW-0472">Membrane</keyword>
<feature type="transmembrane region" description="Helical" evidence="1">
    <location>
        <begin position="65"/>
        <end position="85"/>
    </location>
</feature>
<feature type="transmembrane region" description="Helical" evidence="1">
    <location>
        <begin position="193"/>
        <end position="212"/>
    </location>
</feature>
<dbReference type="SMART" id="SM00014">
    <property type="entry name" value="acidPPc"/>
    <property type="match status" value="1"/>
</dbReference>
<keyword evidence="1" id="KW-0812">Transmembrane</keyword>
<gene>
    <name evidence="3" type="ORF">SAMN02745704_00666</name>
</gene>
<dbReference type="AlphaFoldDB" id="A0A1T4WCL1"/>
<accession>A0A1T4WCL1</accession>
<dbReference type="InterPro" id="IPR036938">
    <property type="entry name" value="PAP2/HPO_sf"/>
</dbReference>
<evidence type="ECO:0000259" key="2">
    <source>
        <dbReference type="SMART" id="SM00014"/>
    </source>
</evidence>
<dbReference type="EMBL" id="FUYC01000002">
    <property type="protein sequence ID" value="SKA74441.1"/>
    <property type="molecule type" value="Genomic_DNA"/>
</dbReference>
<evidence type="ECO:0000313" key="4">
    <source>
        <dbReference type="Proteomes" id="UP000190027"/>
    </source>
</evidence>
<dbReference type="Gene3D" id="1.20.144.10">
    <property type="entry name" value="Phosphatidic acid phosphatase type 2/haloperoxidase"/>
    <property type="match status" value="2"/>
</dbReference>
<evidence type="ECO:0000313" key="3">
    <source>
        <dbReference type="EMBL" id="SKA74441.1"/>
    </source>
</evidence>
<dbReference type="PANTHER" id="PTHR14969">
    <property type="entry name" value="SPHINGOSINE-1-PHOSPHATE PHOSPHOHYDROLASE"/>
    <property type="match status" value="1"/>
</dbReference>
<keyword evidence="1" id="KW-1133">Transmembrane helix</keyword>
<dbReference type="PANTHER" id="PTHR14969:SF13">
    <property type="entry name" value="AT30094P"/>
    <property type="match status" value="1"/>
</dbReference>
<evidence type="ECO:0000256" key="1">
    <source>
        <dbReference type="SAM" id="Phobius"/>
    </source>
</evidence>
<feature type="transmembrane region" description="Helical" evidence="1">
    <location>
        <begin position="166"/>
        <end position="186"/>
    </location>
</feature>